<feature type="region of interest" description="Disordered" evidence="1">
    <location>
        <begin position="73"/>
        <end position="115"/>
    </location>
</feature>
<gene>
    <name evidence="3" type="ORF">MPIPNATIZW_LOCUS6108</name>
</gene>
<feature type="chain" id="PRO_5046495062" evidence="2">
    <location>
        <begin position="24"/>
        <end position="258"/>
    </location>
</feature>
<feature type="compositionally biased region" description="Polar residues" evidence="1">
    <location>
        <begin position="80"/>
        <end position="95"/>
    </location>
</feature>
<keyword evidence="2" id="KW-0732">Signal</keyword>
<evidence type="ECO:0000256" key="1">
    <source>
        <dbReference type="SAM" id="MobiDB-lite"/>
    </source>
</evidence>
<evidence type="ECO:0000313" key="3">
    <source>
        <dbReference type="EMBL" id="CAK6437802.1"/>
    </source>
</evidence>
<keyword evidence="4" id="KW-1185">Reference proteome</keyword>
<proteinExistence type="predicted"/>
<accession>A0ABN9ZNM0</accession>
<feature type="signal peptide" evidence="2">
    <location>
        <begin position="1"/>
        <end position="23"/>
    </location>
</feature>
<evidence type="ECO:0000256" key="2">
    <source>
        <dbReference type="SAM" id="SignalP"/>
    </source>
</evidence>
<reference evidence="3" key="1">
    <citation type="submission" date="2023-12" db="EMBL/GenBank/DDBJ databases">
        <authorList>
            <person name="Brown T."/>
        </authorList>
    </citation>
    <scope>NUCLEOTIDE SEQUENCE</scope>
</reference>
<name>A0ABN9ZNM0_PIPNA</name>
<protein>
    <submittedName>
        <fullName evidence="3">Uncharacterized protein</fullName>
    </submittedName>
</protein>
<dbReference type="EMBL" id="OY882873">
    <property type="protein sequence ID" value="CAK6437802.1"/>
    <property type="molecule type" value="Genomic_DNA"/>
</dbReference>
<dbReference type="Proteomes" id="UP001314169">
    <property type="component" value="Chromosome 16"/>
</dbReference>
<organism evidence="3 4">
    <name type="scientific">Pipistrellus nathusii</name>
    <name type="common">Nathusius' pipistrelle</name>
    <dbReference type="NCBI Taxonomy" id="59473"/>
    <lineage>
        <taxon>Eukaryota</taxon>
        <taxon>Metazoa</taxon>
        <taxon>Chordata</taxon>
        <taxon>Craniata</taxon>
        <taxon>Vertebrata</taxon>
        <taxon>Euteleostomi</taxon>
        <taxon>Mammalia</taxon>
        <taxon>Eutheria</taxon>
        <taxon>Laurasiatheria</taxon>
        <taxon>Chiroptera</taxon>
        <taxon>Yangochiroptera</taxon>
        <taxon>Vespertilionidae</taxon>
        <taxon>Pipistrellus</taxon>
    </lineage>
</organism>
<sequence>MSGLRMWAPGFLLLQLLWLQVQTAPIPELPMDSFLMTSIPLGPTEPWSWNENQQIPTPADRKVTSLNTAVVTEAPEKTELPNSQKTSTQISSVKPKSQHPLLKAQPSDHQKATSSFPDWGKIHHQLLSITVDKVEMGLVIKPKPPTKNELSATDKEVSFNPAKLPNQQETPHQPTVLQQTTSPTKHLEMELSYPKPLQALQTTLSEVPPVTEQIATMKICDLCTCSAGTLSCIGFGSNQLTKVPVPEPSIYSGTFTVL</sequence>
<evidence type="ECO:0000313" key="4">
    <source>
        <dbReference type="Proteomes" id="UP001314169"/>
    </source>
</evidence>